<dbReference type="InParanoid" id="A0A251UFT9"/>
<dbReference type="PANTHER" id="PTHR34452:SF16">
    <property type="entry name" value="NT-TYPE C2 DOMAIN-CONTAINING PROTEIN"/>
    <property type="match status" value="1"/>
</dbReference>
<dbReference type="AlphaFoldDB" id="A0A251UFT9"/>
<dbReference type="Gramene" id="mRNA:HanXRQr2_Chr06g0240441">
    <property type="protein sequence ID" value="CDS:HanXRQr2_Chr06g0240441.1"/>
    <property type="gene ID" value="HanXRQr2_Chr06g0240441"/>
</dbReference>
<feature type="coiled-coil region" evidence="1">
    <location>
        <begin position="60"/>
        <end position="126"/>
    </location>
</feature>
<proteinExistence type="predicted"/>
<evidence type="ECO:0000313" key="4">
    <source>
        <dbReference type="Proteomes" id="UP000215914"/>
    </source>
</evidence>
<gene>
    <name evidence="3" type="ORF">HannXRQ_Chr06g0165721</name>
    <name evidence="2" type="ORF">HanXRQr2_Chr06g0240441</name>
</gene>
<dbReference type="EMBL" id="CM007895">
    <property type="protein sequence ID" value="OTG21913.1"/>
    <property type="molecule type" value="Genomic_DNA"/>
</dbReference>
<reference evidence="2" key="3">
    <citation type="submission" date="2020-06" db="EMBL/GenBank/DDBJ databases">
        <title>Helianthus annuus Genome sequencing and assembly Release 2.</title>
        <authorList>
            <person name="Gouzy J."/>
            <person name="Langlade N."/>
            <person name="Munos S."/>
        </authorList>
    </citation>
    <scope>NUCLEOTIDE SEQUENCE</scope>
    <source>
        <tissue evidence="2">Leaves</tissue>
    </source>
</reference>
<name>A0A251UFT9_HELAN</name>
<keyword evidence="1" id="KW-0175">Coiled coil</keyword>
<organism evidence="3 4">
    <name type="scientific">Helianthus annuus</name>
    <name type="common">Common sunflower</name>
    <dbReference type="NCBI Taxonomy" id="4232"/>
    <lineage>
        <taxon>Eukaryota</taxon>
        <taxon>Viridiplantae</taxon>
        <taxon>Streptophyta</taxon>
        <taxon>Embryophyta</taxon>
        <taxon>Tracheophyta</taxon>
        <taxon>Spermatophyta</taxon>
        <taxon>Magnoliopsida</taxon>
        <taxon>eudicotyledons</taxon>
        <taxon>Gunneridae</taxon>
        <taxon>Pentapetalae</taxon>
        <taxon>asterids</taxon>
        <taxon>campanulids</taxon>
        <taxon>Asterales</taxon>
        <taxon>Asteraceae</taxon>
        <taxon>Asteroideae</taxon>
        <taxon>Heliantheae alliance</taxon>
        <taxon>Heliantheae</taxon>
        <taxon>Helianthus</taxon>
    </lineage>
</organism>
<protein>
    <submittedName>
        <fullName evidence="3">Uncharacterized protein</fullName>
    </submittedName>
</protein>
<dbReference type="PANTHER" id="PTHR34452">
    <property type="entry name" value="MYOSIN HEAVY CHAIN-RELATED PROTEIN"/>
    <property type="match status" value="1"/>
</dbReference>
<sequence length="156" mass="18190">MLEWAGSHEGGYVRTKGFIRSRALVRTRQENHDLSYKLEQSQIQEHLKMQDECSTSYAGINELDSQIENLHNELKLKSKELSESPLAVKELETQIKNLEEEIGKQANGFEADMEELIRAKVEQEQRTIHAEDNLRKKNFKTLILLANFKRNSENYQ</sequence>
<reference evidence="3" key="2">
    <citation type="submission" date="2017-02" db="EMBL/GenBank/DDBJ databases">
        <title>Sunflower complete genome.</title>
        <authorList>
            <person name="Langlade N."/>
            <person name="Munos S."/>
        </authorList>
    </citation>
    <scope>NUCLEOTIDE SEQUENCE [LARGE SCALE GENOMIC DNA]</scope>
    <source>
        <tissue evidence="3">Leaves</tissue>
    </source>
</reference>
<evidence type="ECO:0000313" key="3">
    <source>
        <dbReference type="EMBL" id="OTG21913.1"/>
    </source>
</evidence>
<reference evidence="2 4" key="1">
    <citation type="journal article" date="2017" name="Nature">
        <title>The sunflower genome provides insights into oil metabolism, flowering and Asterid evolution.</title>
        <authorList>
            <person name="Badouin H."/>
            <person name="Gouzy J."/>
            <person name="Grassa C.J."/>
            <person name="Murat F."/>
            <person name="Staton S.E."/>
            <person name="Cottret L."/>
            <person name="Lelandais-Briere C."/>
            <person name="Owens G.L."/>
            <person name="Carrere S."/>
            <person name="Mayjonade B."/>
            <person name="Legrand L."/>
            <person name="Gill N."/>
            <person name="Kane N.C."/>
            <person name="Bowers J.E."/>
            <person name="Hubner S."/>
            <person name="Bellec A."/>
            <person name="Berard A."/>
            <person name="Berges H."/>
            <person name="Blanchet N."/>
            <person name="Boniface M.C."/>
            <person name="Brunel D."/>
            <person name="Catrice O."/>
            <person name="Chaidir N."/>
            <person name="Claudel C."/>
            <person name="Donnadieu C."/>
            <person name="Faraut T."/>
            <person name="Fievet G."/>
            <person name="Helmstetter N."/>
            <person name="King M."/>
            <person name="Knapp S.J."/>
            <person name="Lai Z."/>
            <person name="Le Paslier M.C."/>
            <person name="Lippi Y."/>
            <person name="Lorenzon L."/>
            <person name="Mandel J.R."/>
            <person name="Marage G."/>
            <person name="Marchand G."/>
            <person name="Marquand E."/>
            <person name="Bret-Mestries E."/>
            <person name="Morien E."/>
            <person name="Nambeesan S."/>
            <person name="Nguyen T."/>
            <person name="Pegot-Espagnet P."/>
            <person name="Pouilly N."/>
            <person name="Raftis F."/>
            <person name="Sallet E."/>
            <person name="Schiex T."/>
            <person name="Thomas J."/>
            <person name="Vandecasteele C."/>
            <person name="Vares D."/>
            <person name="Vear F."/>
            <person name="Vautrin S."/>
            <person name="Crespi M."/>
            <person name="Mangin B."/>
            <person name="Burke J.M."/>
            <person name="Salse J."/>
            <person name="Munos S."/>
            <person name="Vincourt P."/>
            <person name="Rieseberg L.H."/>
            <person name="Langlade N.B."/>
        </authorList>
    </citation>
    <scope>NUCLEOTIDE SEQUENCE [LARGE SCALE GENOMIC DNA]</scope>
    <source>
        <strain evidence="4">cv. SF193</strain>
        <tissue evidence="2">Leaves</tissue>
    </source>
</reference>
<evidence type="ECO:0000256" key="1">
    <source>
        <dbReference type="SAM" id="Coils"/>
    </source>
</evidence>
<evidence type="ECO:0000313" key="2">
    <source>
        <dbReference type="EMBL" id="KAF5800769.1"/>
    </source>
</evidence>
<keyword evidence="4" id="KW-1185">Reference proteome</keyword>
<accession>A0A251UFT9</accession>
<dbReference type="EMBL" id="MNCJ02000321">
    <property type="protein sequence ID" value="KAF5800769.1"/>
    <property type="molecule type" value="Genomic_DNA"/>
</dbReference>
<dbReference type="Proteomes" id="UP000215914">
    <property type="component" value="Chromosome 6"/>
</dbReference>